<gene>
    <name evidence="2" type="ORF">PEVE_00023946</name>
</gene>
<proteinExistence type="predicted"/>
<dbReference type="Pfam" id="PF12770">
    <property type="entry name" value="CHAT"/>
    <property type="match status" value="1"/>
</dbReference>
<dbReference type="InterPro" id="IPR024983">
    <property type="entry name" value="CHAT_dom"/>
</dbReference>
<sequence>MLVTPVVKFLNEPEILIVPDRSLYEIPFAALKDENGEYLSERFRIRIVPSLMTLKLIQDSPAEYHSRSGALIVGDPDVGRVLYKGTVCNPIRLPSAAEEADLIGQLLGAEPLLGQQVTKQAVVQRINSVGLVHFAAHGNAETGEIVLAPPRPTTGTPQEEDYLLTMTDISQIRLRAKLVVLSCCHSARGKIKAEGHLVRGESASESLYKAMKWMRENDFSNVRQWAPF</sequence>
<feature type="non-terminal residue" evidence="2">
    <location>
        <position position="228"/>
    </location>
</feature>
<evidence type="ECO:0000259" key="1">
    <source>
        <dbReference type="Pfam" id="PF12770"/>
    </source>
</evidence>
<protein>
    <recommendedName>
        <fullName evidence="1">CHAT domain-containing protein</fullName>
    </recommendedName>
</protein>
<name>A0ABN8SLU9_9CNID</name>
<keyword evidence="3" id="KW-1185">Reference proteome</keyword>
<comment type="caution">
    <text evidence="2">The sequence shown here is derived from an EMBL/GenBank/DDBJ whole genome shotgun (WGS) entry which is preliminary data.</text>
</comment>
<evidence type="ECO:0000313" key="2">
    <source>
        <dbReference type="EMBL" id="CAH3192473.1"/>
    </source>
</evidence>
<dbReference type="EMBL" id="CALNXI010003191">
    <property type="protein sequence ID" value="CAH3192473.1"/>
    <property type="molecule type" value="Genomic_DNA"/>
</dbReference>
<dbReference type="Proteomes" id="UP001159427">
    <property type="component" value="Unassembled WGS sequence"/>
</dbReference>
<evidence type="ECO:0000313" key="3">
    <source>
        <dbReference type="Proteomes" id="UP001159427"/>
    </source>
</evidence>
<accession>A0ABN8SLU9</accession>
<organism evidence="2 3">
    <name type="scientific">Porites evermanni</name>
    <dbReference type="NCBI Taxonomy" id="104178"/>
    <lineage>
        <taxon>Eukaryota</taxon>
        <taxon>Metazoa</taxon>
        <taxon>Cnidaria</taxon>
        <taxon>Anthozoa</taxon>
        <taxon>Hexacorallia</taxon>
        <taxon>Scleractinia</taxon>
        <taxon>Fungiina</taxon>
        <taxon>Poritidae</taxon>
        <taxon>Porites</taxon>
    </lineage>
</organism>
<reference evidence="2 3" key="1">
    <citation type="submission" date="2022-05" db="EMBL/GenBank/DDBJ databases">
        <authorList>
            <consortium name="Genoscope - CEA"/>
            <person name="William W."/>
        </authorList>
    </citation>
    <scope>NUCLEOTIDE SEQUENCE [LARGE SCALE GENOMIC DNA]</scope>
</reference>
<feature type="domain" description="CHAT" evidence="1">
    <location>
        <begin position="12"/>
        <end position="195"/>
    </location>
</feature>